<dbReference type="Proteomes" id="UP001522462">
    <property type="component" value="Unassembled WGS sequence"/>
</dbReference>
<dbReference type="EMBL" id="JAAEDA010000001">
    <property type="protein sequence ID" value="MCJ1976676.1"/>
    <property type="molecule type" value="Genomic_DNA"/>
</dbReference>
<accession>A0ABT0AJE7</accession>
<name>A0ABT0AJE7_9LACT</name>
<protein>
    <submittedName>
        <fullName evidence="1">Uncharacterized protein</fullName>
    </submittedName>
</protein>
<evidence type="ECO:0000313" key="2">
    <source>
        <dbReference type="Proteomes" id="UP001522462"/>
    </source>
</evidence>
<dbReference type="RefSeq" id="WP_243913545.1">
    <property type="nucleotide sequence ID" value="NZ_JAAECY010000026.1"/>
</dbReference>
<evidence type="ECO:0000313" key="1">
    <source>
        <dbReference type="EMBL" id="MCJ1976676.1"/>
    </source>
</evidence>
<comment type="caution">
    <text evidence="1">The sequence shown here is derived from an EMBL/GenBank/DDBJ whole genome shotgun (WGS) entry which is preliminary data.</text>
</comment>
<sequence>MGHSSSDLIKNPRIAFAGVGDSNSLLGRIKGGDALPKKTGVQNRFNGEVLKTPPKTYQIPDGVKAIFSEHNLSIEDFNKINAKKFKTSQEIALLKAIREKIPTPTSITTMRKVIPTEYLDGMISNPDYANVGGFVTDKTYVKHITEMKDVFDSSRLDYPDTLFKVDGDYAYIDFATEEINKAGIPYSPDFGGRDVSAWPFTGSGFTAGKNGTVVPEWMVPKGESMVPKKGSVIHQVVGGKDSIVAEWIVNPIKKTEGWKDFR</sequence>
<organism evidence="1 2">
    <name type="scientific">Pseudolactococcus paracarnosus</name>
    <dbReference type="NCBI Taxonomy" id="2749962"/>
    <lineage>
        <taxon>Bacteria</taxon>
        <taxon>Bacillati</taxon>
        <taxon>Bacillota</taxon>
        <taxon>Bacilli</taxon>
        <taxon>Lactobacillales</taxon>
        <taxon>Streptococcaceae</taxon>
        <taxon>Pseudolactococcus</taxon>
    </lineage>
</organism>
<proteinExistence type="predicted"/>
<gene>
    <name evidence="1" type="ORF">GYN19_01710</name>
</gene>
<keyword evidence="2" id="KW-1185">Reference proteome</keyword>
<reference evidence="1 2" key="1">
    <citation type="journal article" date="2022" name="Microbiol. Res.">
        <title>Comparative genome analysis, predicted lifestyle and antimicrobial strategies of Lactococcus carnosus and Lactococcus paracarnosus isolated from meat.</title>
        <authorList>
            <person name="Werum V."/>
            <person name="Ehrmann M."/>
            <person name="Vogel R."/>
            <person name="Hilgarth M."/>
        </authorList>
    </citation>
    <scope>NUCLEOTIDE SEQUENCE [LARGE SCALE GENOMIC DNA]</scope>
    <source>
        <strain evidence="1 2">TMW21897</strain>
    </source>
</reference>